<keyword evidence="2" id="KW-1185">Reference proteome</keyword>
<dbReference type="AlphaFoldDB" id="A0A1C6TFW6"/>
<dbReference type="EMBL" id="FMHW01000002">
    <property type="protein sequence ID" value="SCL40656.1"/>
    <property type="molecule type" value="Genomic_DNA"/>
</dbReference>
<protein>
    <submittedName>
        <fullName evidence="1">Uncharacterized protein</fullName>
    </submittedName>
</protein>
<accession>A0A1C6TFW6</accession>
<proteinExistence type="predicted"/>
<evidence type="ECO:0000313" key="1">
    <source>
        <dbReference type="EMBL" id="SCL40656.1"/>
    </source>
</evidence>
<sequence length="41" mass="4522">MTAALHPPDGGWTTDDLDALSDDGRRRELLDGVLLVYPRGR</sequence>
<organism evidence="1 2">
    <name type="scientific">Micromonospora pallida</name>
    <dbReference type="NCBI Taxonomy" id="145854"/>
    <lineage>
        <taxon>Bacteria</taxon>
        <taxon>Bacillati</taxon>
        <taxon>Actinomycetota</taxon>
        <taxon>Actinomycetes</taxon>
        <taxon>Micromonosporales</taxon>
        <taxon>Micromonosporaceae</taxon>
        <taxon>Micromonospora</taxon>
    </lineage>
</organism>
<evidence type="ECO:0000313" key="2">
    <source>
        <dbReference type="Proteomes" id="UP000198959"/>
    </source>
</evidence>
<gene>
    <name evidence="1" type="ORF">GA0074692_5910</name>
</gene>
<dbReference type="RefSeq" id="WP_281199060.1">
    <property type="nucleotide sequence ID" value="NZ_FMHW01000002.1"/>
</dbReference>
<dbReference type="STRING" id="145854.GA0074692_5910"/>
<name>A0A1C6TFW6_9ACTN</name>
<reference evidence="2" key="1">
    <citation type="submission" date="2016-06" db="EMBL/GenBank/DDBJ databases">
        <authorList>
            <person name="Varghese N."/>
            <person name="Submissions Spin"/>
        </authorList>
    </citation>
    <scope>NUCLEOTIDE SEQUENCE [LARGE SCALE GENOMIC DNA]</scope>
    <source>
        <strain evidence="2">DSM 43817</strain>
    </source>
</reference>
<dbReference type="Proteomes" id="UP000198959">
    <property type="component" value="Unassembled WGS sequence"/>
</dbReference>